<keyword evidence="2" id="KW-0812">Transmembrane</keyword>
<comment type="caution">
    <text evidence="3">The sequence shown here is derived from an EMBL/GenBank/DDBJ whole genome shotgun (WGS) entry which is preliminary data.</text>
</comment>
<keyword evidence="2" id="KW-1133">Transmembrane helix</keyword>
<evidence type="ECO:0000313" key="4">
    <source>
        <dbReference type="Proteomes" id="UP001215598"/>
    </source>
</evidence>
<evidence type="ECO:0000256" key="1">
    <source>
        <dbReference type="SAM" id="MobiDB-lite"/>
    </source>
</evidence>
<feature type="compositionally biased region" description="Low complexity" evidence="1">
    <location>
        <begin position="269"/>
        <end position="279"/>
    </location>
</feature>
<dbReference type="EMBL" id="JARKIB010000027">
    <property type="protein sequence ID" value="KAJ7764692.1"/>
    <property type="molecule type" value="Genomic_DNA"/>
</dbReference>
<evidence type="ECO:0008006" key="5">
    <source>
        <dbReference type="Google" id="ProtNLM"/>
    </source>
</evidence>
<gene>
    <name evidence="3" type="ORF">B0H16DRAFT_1797983</name>
</gene>
<evidence type="ECO:0000313" key="3">
    <source>
        <dbReference type="EMBL" id="KAJ7764692.1"/>
    </source>
</evidence>
<organism evidence="3 4">
    <name type="scientific">Mycena metata</name>
    <dbReference type="NCBI Taxonomy" id="1033252"/>
    <lineage>
        <taxon>Eukaryota</taxon>
        <taxon>Fungi</taxon>
        <taxon>Dikarya</taxon>
        <taxon>Basidiomycota</taxon>
        <taxon>Agaricomycotina</taxon>
        <taxon>Agaricomycetes</taxon>
        <taxon>Agaricomycetidae</taxon>
        <taxon>Agaricales</taxon>
        <taxon>Marasmiineae</taxon>
        <taxon>Mycenaceae</taxon>
        <taxon>Mycena</taxon>
    </lineage>
</organism>
<protein>
    <recommendedName>
        <fullName evidence="5">G-protein coupled receptors family 2 profile 2 domain-containing protein</fullName>
    </recommendedName>
</protein>
<keyword evidence="4" id="KW-1185">Reference proteome</keyword>
<proteinExistence type="predicted"/>
<dbReference type="Proteomes" id="UP001215598">
    <property type="component" value="Unassembled WGS sequence"/>
</dbReference>
<reference evidence="3" key="1">
    <citation type="submission" date="2023-03" db="EMBL/GenBank/DDBJ databases">
        <title>Massive genome expansion in bonnet fungi (Mycena s.s.) driven by repeated elements and novel gene families across ecological guilds.</title>
        <authorList>
            <consortium name="Lawrence Berkeley National Laboratory"/>
            <person name="Harder C.B."/>
            <person name="Miyauchi S."/>
            <person name="Viragh M."/>
            <person name="Kuo A."/>
            <person name="Thoen E."/>
            <person name="Andreopoulos B."/>
            <person name="Lu D."/>
            <person name="Skrede I."/>
            <person name="Drula E."/>
            <person name="Henrissat B."/>
            <person name="Morin E."/>
            <person name="Kohler A."/>
            <person name="Barry K."/>
            <person name="LaButti K."/>
            <person name="Morin E."/>
            <person name="Salamov A."/>
            <person name="Lipzen A."/>
            <person name="Mereny Z."/>
            <person name="Hegedus B."/>
            <person name="Baldrian P."/>
            <person name="Stursova M."/>
            <person name="Weitz H."/>
            <person name="Taylor A."/>
            <person name="Grigoriev I.V."/>
            <person name="Nagy L.G."/>
            <person name="Martin F."/>
            <person name="Kauserud H."/>
        </authorList>
    </citation>
    <scope>NUCLEOTIDE SEQUENCE</scope>
    <source>
        <strain evidence="3">CBHHK182m</strain>
    </source>
</reference>
<accession>A0AAD7JIM7</accession>
<feature type="transmembrane region" description="Helical" evidence="2">
    <location>
        <begin position="40"/>
        <end position="64"/>
    </location>
</feature>
<sequence>MHGLPIIRCQDPISIGLANVAPVRRHHVRPGRSMQRHYIFRQWCAICSLGLCFSVWLLNLQLVLIHGVNGQRMEKYYILGAVALPLACSIPPYAAGAFGYWAVNDTCWYNSPDPAAQLRWWVGTLGFWMFLMSAGEVASFLVVVGSMASLDAQGEPPRFLMIVQDHPPPCDLDHLNWNFHVVLHYAPASPITAYRCVSPHNSANRLLRSFVDQEYYRNGNNLMVYALRPIAYSLLAATDPSFLRALPGLRGSESKASVQVNLYAKTWRSSAPSSAGRPSMNSDTELGPNTIKA</sequence>
<feature type="transmembrane region" description="Helical" evidence="2">
    <location>
        <begin position="76"/>
        <end position="100"/>
    </location>
</feature>
<name>A0AAD7JIM7_9AGAR</name>
<evidence type="ECO:0000256" key="2">
    <source>
        <dbReference type="SAM" id="Phobius"/>
    </source>
</evidence>
<keyword evidence="2" id="KW-0472">Membrane</keyword>
<dbReference type="AlphaFoldDB" id="A0AAD7JIM7"/>
<feature type="region of interest" description="Disordered" evidence="1">
    <location>
        <begin position="269"/>
        <end position="293"/>
    </location>
</feature>
<feature type="transmembrane region" description="Helical" evidence="2">
    <location>
        <begin position="120"/>
        <end position="144"/>
    </location>
</feature>